<feature type="compositionally biased region" description="Low complexity" evidence="11">
    <location>
        <begin position="298"/>
        <end position="315"/>
    </location>
</feature>
<feature type="compositionally biased region" description="Low complexity" evidence="11">
    <location>
        <begin position="453"/>
        <end position="463"/>
    </location>
</feature>
<evidence type="ECO:0000313" key="14">
    <source>
        <dbReference type="EMBL" id="KAI6661060.1"/>
    </source>
</evidence>
<feature type="region of interest" description="Disordered" evidence="11">
    <location>
        <begin position="429"/>
        <end position="527"/>
    </location>
</feature>
<evidence type="ECO:0000259" key="12">
    <source>
        <dbReference type="Pfam" id="PF04065"/>
    </source>
</evidence>
<feature type="coiled-coil region" evidence="10">
    <location>
        <begin position="4"/>
        <end position="97"/>
    </location>
</feature>
<keyword evidence="10" id="KW-0175">Coiled coil</keyword>
<keyword evidence="9" id="KW-0539">Nucleus</keyword>
<dbReference type="Pfam" id="PF04065">
    <property type="entry name" value="Not3"/>
    <property type="match status" value="1"/>
</dbReference>
<dbReference type="GO" id="GO:0005634">
    <property type="term" value="C:nucleus"/>
    <property type="evidence" value="ECO:0007669"/>
    <property type="project" value="UniProtKB-SubCell"/>
</dbReference>
<feature type="region of interest" description="Disordered" evidence="11">
    <location>
        <begin position="257"/>
        <end position="369"/>
    </location>
</feature>
<name>A0AAV7KJX1_9METZ</name>
<evidence type="ECO:0000256" key="6">
    <source>
        <dbReference type="ARBA" id="ARBA00022553"/>
    </source>
</evidence>
<keyword evidence="4" id="KW-0963">Cytoplasm</keyword>
<organism evidence="14 15">
    <name type="scientific">Oopsacas minuta</name>
    <dbReference type="NCBI Taxonomy" id="111878"/>
    <lineage>
        <taxon>Eukaryota</taxon>
        <taxon>Metazoa</taxon>
        <taxon>Porifera</taxon>
        <taxon>Hexactinellida</taxon>
        <taxon>Hexasterophora</taxon>
        <taxon>Lyssacinosida</taxon>
        <taxon>Leucopsacidae</taxon>
        <taxon>Oopsacas</taxon>
    </lineage>
</organism>
<dbReference type="InterPro" id="IPR040168">
    <property type="entry name" value="Not2/3/5"/>
</dbReference>
<evidence type="ECO:0000256" key="3">
    <source>
        <dbReference type="ARBA" id="ARBA00007682"/>
    </source>
</evidence>
<dbReference type="EMBL" id="JAKMXF010000022">
    <property type="protein sequence ID" value="KAI6661060.1"/>
    <property type="molecule type" value="Genomic_DNA"/>
</dbReference>
<protein>
    <submittedName>
        <fullName evidence="14">CCR4-NOT transcription complex subunit 3-like</fullName>
    </submittedName>
</protein>
<dbReference type="GO" id="GO:0005737">
    <property type="term" value="C:cytoplasm"/>
    <property type="evidence" value="ECO:0007669"/>
    <property type="project" value="UniProtKB-SubCell"/>
</dbReference>
<comment type="similarity">
    <text evidence="3">Belongs to the CNOT2/3/5 family.</text>
</comment>
<dbReference type="InterPro" id="IPR007207">
    <property type="entry name" value="Not_N"/>
</dbReference>
<reference evidence="14 15" key="1">
    <citation type="journal article" date="2023" name="BMC Biol.">
        <title>The compact genome of the sponge Oopsacas minuta (Hexactinellida) is lacking key metazoan core genes.</title>
        <authorList>
            <person name="Santini S."/>
            <person name="Schenkelaars Q."/>
            <person name="Jourda C."/>
            <person name="Duchesne M."/>
            <person name="Belahbib H."/>
            <person name="Rocher C."/>
            <person name="Selva M."/>
            <person name="Riesgo A."/>
            <person name="Vervoort M."/>
            <person name="Leys S.P."/>
            <person name="Kodjabachian L."/>
            <person name="Le Bivic A."/>
            <person name="Borchiellini C."/>
            <person name="Claverie J.M."/>
            <person name="Renard E."/>
        </authorList>
    </citation>
    <scope>NUCLEOTIDE SEQUENCE [LARGE SCALE GENOMIC DNA]</scope>
    <source>
        <strain evidence="14">SPO-2</strain>
    </source>
</reference>
<comment type="caution">
    <text evidence="14">The sequence shown here is derived from an EMBL/GenBank/DDBJ whole genome shotgun (WGS) entry which is preliminary data.</text>
</comment>
<dbReference type="Pfam" id="PF04153">
    <property type="entry name" value="NOT2_3_5_C"/>
    <property type="match status" value="1"/>
</dbReference>
<evidence type="ECO:0000256" key="4">
    <source>
        <dbReference type="ARBA" id="ARBA00022490"/>
    </source>
</evidence>
<dbReference type="AlphaFoldDB" id="A0AAV7KJX1"/>
<feature type="compositionally biased region" description="Polar residues" evidence="11">
    <location>
        <begin position="467"/>
        <end position="484"/>
    </location>
</feature>
<keyword evidence="7" id="KW-0805">Transcription regulation</keyword>
<evidence type="ECO:0000256" key="11">
    <source>
        <dbReference type="SAM" id="MobiDB-lite"/>
    </source>
</evidence>
<feature type="domain" description="NOT2/NOT3/NOT5 C-terminal" evidence="13">
    <location>
        <begin position="809"/>
        <end position="933"/>
    </location>
</feature>
<dbReference type="GO" id="GO:2000036">
    <property type="term" value="P:regulation of stem cell population maintenance"/>
    <property type="evidence" value="ECO:0007669"/>
    <property type="project" value="UniProtKB-ARBA"/>
</dbReference>
<keyword evidence="8" id="KW-0804">Transcription</keyword>
<dbReference type="PANTHER" id="PTHR23326">
    <property type="entry name" value="CCR4 NOT-RELATED"/>
    <property type="match status" value="1"/>
</dbReference>
<evidence type="ECO:0000256" key="9">
    <source>
        <dbReference type="ARBA" id="ARBA00023242"/>
    </source>
</evidence>
<evidence type="ECO:0000256" key="1">
    <source>
        <dbReference type="ARBA" id="ARBA00004123"/>
    </source>
</evidence>
<sequence>MGDKRKLQAEIERTLKKVQEGVDQFDEIFGKVQTAANNNQKEKYEGELKKEIKKLQRMRDQIKAWATSNDIKDKKPLQESRKRIEAQMEKFKVIERETKAKPFSKEGLGMAAKVDPMQKEQEELNDWLTETIYRLNVQVDQFDSEIDSLYVGSKKKKLDRDKQETVDELTNRKEKHKFHIQALETILRRLFNHSVCLDKIRAIQQNVDYYTECCREGNFIDNDDVYDELQLSMDDAQAALHGSVFAEDEILSVQASPTSLQVAPPMSPASKTAPKEEIPWKMDITTAVDNHPSPRKPSTGTRGSTSSTSGTTQQTLKATGKSILPTTKTNHNPPLTKSQSNPGPSSTPSVVPPPVRLPSTKPTSAGYASVAGSGLQTTAINNPLYQTQPQPPLTQTQTHSQSHHSTAVSTSLPTPSLPIPIPYSVTLSSSDVTAEDPGRPTGSSSLPKEPMSLAQQAARAARLPSSVPITSTKLPQRTPPSSLSIPLHQASVPQQATLKSSSLPFQQEPKQVPLGSTPSHEPPSLINYAKQPSAQTNITPIETTSYTHSSTWNHSAFSTPLQHNLGSFPPPESLNSRMHSIELGRDDVNPETLFYTPLTDPPSRFELLAKESSMNAAFSSPGNFPCSALPHIPSTAHPAMPQTYPDRSLLSNLHIPAGNQDLEDLSDSDTSPSSLKQIASRALQKAGIDQPGNSPYSQLESIKETRESIASLSEESDERQGGTLLQPIESLSRLSDGLDIPESNPGESVLNSELHHSDLKDDPQTIVAVGNQESDETLLTPLLGVSPLGSVPITQEMTLQTYMLESSARHVPQLADSERVRQYIQRTPVPSALYHHTQPPAFFHSNEFFNRLSPETLFFIFYYQEGTKAQYLAAKALKKQSWRFHTKYMMWFQRHDDPKKITDEFEIGTYIYFDYEKWTQRRKEGFTFEYKFLEDKELN</sequence>
<evidence type="ECO:0000256" key="8">
    <source>
        <dbReference type="ARBA" id="ARBA00023163"/>
    </source>
</evidence>
<feature type="compositionally biased region" description="Polar residues" evidence="11">
    <location>
        <begin position="491"/>
        <end position="519"/>
    </location>
</feature>
<feature type="region of interest" description="Disordered" evidence="11">
    <location>
        <begin position="706"/>
        <end position="725"/>
    </location>
</feature>
<comment type="subcellular location">
    <subcellularLocation>
        <location evidence="2">Cytoplasm</location>
    </subcellularLocation>
    <subcellularLocation>
        <location evidence="1">Nucleus</location>
    </subcellularLocation>
</comment>
<feature type="compositionally biased region" description="Low complexity" evidence="11">
    <location>
        <begin position="340"/>
        <end position="349"/>
    </location>
</feature>
<dbReference type="GO" id="GO:0030015">
    <property type="term" value="C:CCR4-NOT core complex"/>
    <property type="evidence" value="ECO:0007669"/>
    <property type="project" value="InterPro"/>
</dbReference>
<keyword evidence="5" id="KW-0678">Repressor</keyword>
<evidence type="ECO:0000256" key="5">
    <source>
        <dbReference type="ARBA" id="ARBA00022491"/>
    </source>
</evidence>
<dbReference type="Gene3D" id="2.30.30.1020">
    <property type="entry name" value="CCR4-NOT complex subunit 2/3/5, C-terminal domain"/>
    <property type="match status" value="1"/>
</dbReference>
<dbReference type="GO" id="GO:0006355">
    <property type="term" value="P:regulation of DNA-templated transcription"/>
    <property type="evidence" value="ECO:0007669"/>
    <property type="project" value="InterPro"/>
</dbReference>
<keyword evidence="15" id="KW-1185">Reference proteome</keyword>
<evidence type="ECO:0000256" key="2">
    <source>
        <dbReference type="ARBA" id="ARBA00004496"/>
    </source>
</evidence>
<accession>A0AAV7KJX1</accession>
<feature type="region of interest" description="Disordered" evidence="11">
    <location>
        <begin position="383"/>
        <end position="417"/>
    </location>
</feature>
<keyword evidence="6" id="KW-0597">Phosphoprotein</keyword>
<feature type="domain" description="CCR4-Not complex component Not N-terminal" evidence="12">
    <location>
        <begin position="4"/>
        <end position="231"/>
    </location>
</feature>
<dbReference type="Proteomes" id="UP001165289">
    <property type="component" value="Unassembled WGS sequence"/>
</dbReference>
<feature type="compositionally biased region" description="Polar residues" evidence="11">
    <location>
        <begin position="324"/>
        <end position="339"/>
    </location>
</feature>
<evidence type="ECO:0000256" key="7">
    <source>
        <dbReference type="ARBA" id="ARBA00023015"/>
    </source>
</evidence>
<gene>
    <name evidence="14" type="ORF">LOD99_13782</name>
</gene>
<evidence type="ECO:0000259" key="13">
    <source>
        <dbReference type="Pfam" id="PF04153"/>
    </source>
</evidence>
<dbReference type="InterPro" id="IPR012270">
    <property type="entry name" value="CCR4-NOT_su3/5"/>
</dbReference>
<proteinExistence type="inferred from homology"/>
<feature type="region of interest" description="Disordered" evidence="11">
    <location>
        <begin position="658"/>
        <end position="677"/>
    </location>
</feature>
<evidence type="ECO:0000256" key="10">
    <source>
        <dbReference type="SAM" id="Coils"/>
    </source>
</evidence>
<dbReference type="InterPro" id="IPR038635">
    <property type="entry name" value="CCR4-NOT_su2/3/5_C_sf"/>
</dbReference>
<feature type="compositionally biased region" description="Low complexity" evidence="11">
    <location>
        <begin position="393"/>
        <end position="414"/>
    </location>
</feature>
<dbReference type="PIRSF" id="PIRSF005290">
    <property type="entry name" value="NOT_su_3_5"/>
    <property type="match status" value="1"/>
</dbReference>
<evidence type="ECO:0000313" key="15">
    <source>
        <dbReference type="Proteomes" id="UP001165289"/>
    </source>
</evidence>
<dbReference type="InterPro" id="IPR007282">
    <property type="entry name" value="NOT2/3/5_C"/>
</dbReference>